<feature type="region of interest" description="Disordered" evidence="1">
    <location>
        <begin position="20"/>
        <end position="60"/>
    </location>
</feature>
<proteinExistence type="predicted"/>
<keyword evidence="2" id="KW-0732">Signal</keyword>
<feature type="signal peptide" evidence="2">
    <location>
        <begin position="1"/>
        <end position="21"/>
    </location>
</feature>
<dbReference type="EMBL" id="JBHUIP010000003">
    <property type="protein sequence ID" value="MFD2262032.1"/>
    <property type="molecule type" value="Genomic_DNA"/>
</dbReference>
<comment type="caution">
    <text evidence="3">The sequence shown here is derived from an EMBL/GenBank/DDBJ whole genome shotgun (WGS) entry which is preliminary data.</text>
</comment>
<evidence type="ECO:0000256" key="1">
    <source>
        <dbReference type="SAM" id="MobiDB-lite"/>
    </source>
</evidence>
<evidence type="ECO:0008006" key="5">
    <source>
        <dbReference type="Google" id="ProtNLM"/>
    </source>
</evidence>
<dbReference type="Gene3D" id="3.30.10.10">
    <property type="entry name" value="Trypsin Inhibitor V, subunit A"/>
    <property type="match status" value="1"/>
</dbReference>
<protein>
    <recommendedName>
        <fullName evidence="5">Peptidase inhibitor I78 family protein</fullName>
    </recommendedName>
</protein>
<keyword evidence="4" id="KW-1185">Reference proteome</keyword>
<gene>
    <name evidence="3" type="ORF">ACFSM5_03970</name>
</gene>
<evidence type="ECO:0000313" key="4">
    <source>
        <dbReference type="Proteomes" id="UP001597295"/>
    </source>
</evidence>
<feature type="compositionally biased region" description="Low complexity" evidence="1">
    <location>
        <begin position="32"/>
        <end position="41"/>
    </location>
</feature>
<sequence>MHLRFLALAILLTAPIQDLSAQDAPKPPPRKAAPAKPAPKAQWLDPNVQHPPPTKVGSSMRPFAHQFQACRDKTMQTLVGLPREAAFKKVGEMKLMMVRVLHWRQPVNFEVVPERLTLVLSDNGQVVKAFCR</sequence>
<name>A0ABW5DM26_9PROT</name>
<organism evidence="3 4">
    <name type="scientific">Lacibacterium aquatile</name>
    <dbReference type="NCBI Taxonomy" id="1168082"/>
    <lineage>
        <taxon>Bacteria</taxon>
        <taxon>Pseudomonadati</taxon>
        <taxon>Pseudomonadota</taxon>
        <taxon>Alphaproteobacteria</taxon>
        <taxon>Rhodospirillales</taxon>
        <taxon>Rhodospirillaceae</taxon>
    </lineage>
</organism>
<evidence type="ECO:0000313" key="3">
    <source>
        <dbReference type="EMBL" id="MFD2262032.1"/>
    </source>
</evidence>
<dbReference type="Proteomes" id="UP001597295">
    <property type="component" value="Unassembled WGS sequence"/>
</dbReference>
<accession>A0ABW5DM26</accession>
<reference evidence="4" key="1">
    <citation type="journal article" date="2019" name="Int. J. Syst. Evol. Microbiol.">
        <title>The Global Catalogue of Microorganisms (GCM) 10K type strain sequencing project: providing services to taxonomists for standard genome sequencing and annotation.</title>
        <authorList>
            <consortium name="The Broad Institute Genomics Platform"/>
            <consortium name="The Broad Institute Genome Sequencing Center for Infectious Disease"/>
            <person name="Wu L."/>
            <person name="Ma J."/>
        </authorList>
    </citation>
    <scope>NUCLEOTIDE SEQUENCE [LARGE SCALE GENOMIC DNA]</scope>
    <source>
        <strain evidence="4">CGMCC 1.19062</strain>
    </source>
</reference>
<evidence type="ECO:0000256" key="2">
    <source>
        <dbReference type="SAM" id="SignalP"/>
    </source>
</evidence>
<dbReference type="RefSeq" id="WP_379874942.1">
    <property type="nucleotide sequence ID" value="NZ_JBHUIP010000003.1"/>
</dbReference>
<feature type="chain" id="PRO_5045655050" description="Peptidase inhibitor I78 family protein" evidence="2">
    <location>
        <begin position="22"/>
        <end position="132"/>
    </location>
</feature>